<dbReference type="OrthoDB" id="241340at2759"/>
<dbReference type="CDD" id="cd18091">
    <property type="entry name" value="SpoU-like_TRM3-like"/>
    <property type="match status" value="1"/>
</dbReference>
<dbReference type="EMBL" id="SELW01000141">
    <property type="protein sequence ID" value="TID30552.1"/>
    <property type="molecule type" value="Genomic_DNA"/>
</dbReference>
<evidence type="ECO:0000259" key="3">
    <source>
        <dbReference type="Pfam" id="PF00588"/>
    </source>
</evidence>
<protein>
    <recommendedName>
        <fullName evidence="3">tRNA/rRNA methyltransferase SpoU type domain-containing protein</fullName>
    </recommendedName>
</protein>
<keyword evidence="1" id="KW-0489">Methyltransferase</keyword>
<proteinExistence type="predicted"/>
<accession>A0A4T0X6C1</accession>
<dbReference type="FunFam" id="3.40.1280.10:FF:000022">
    <property type="entry name" value="Trm3p"/>
    <property type="match status" value="1"/>
</dbReference>
<name>A0A4T0X6C1_9ASCO</name>
<evidence type="ECO:0000313" key="5">
    <source>
        <dbReference type="Proteomes" id="UP000307173"/>
    </source>
</evidence>
<dbReference type="SUPFAM" id="SSF75217">
    <property type="entry name" value="alpha/beta knot"/>
    <property type="match status" value="1"/>
</dbReference>
<dbReference type="GO" id="GO:0016423">
    <property type="term" value="F:tRNA (guanine) methyltransferase activity"/>
    <property type="evidence" value="ECO:0007669"/>
    <property type="project" value="InterPro"/>
</dbReference>
<keyword evidence="5" id="KW-1185">Reference proteome</keyword>
<dbReference type="GO" id="GO:0003723">
    <property type="term" value="F:RNA binding"/>
    <property type="evidence" value="ECO:0007669"/>
    <property type="project" value="InterPro"/>
</dbReference>
<dbReference type="InterPro" id="IPR045330">
    <property type="entry name" value="TRM3/TARBP1"/>
</dbReference>
<comment type="caution">
    <text evidence="4">The sequence shown here is derived from an EMBL/GenBank/DDBJ whole genome shotgun (WGS) entry which is preliminary data.</text>
</comment>
<dbReference type="InterPro" id="IPR029026">
    <property type="entry name" value="tRNA_m1G_MTases_N"/>
</dbReference>
<reference evidence="4 5" key="1">
    <citation type="journal article" date="2019" name="Front. Genet.">
        <title>Whole-Genome Sequencing of the Opportunistic Yeast Pathogen Candida inconspicua Uncovers Its Hybrid Origin.</title>
        <authorList>
            <person name="Mixao V."/>
            <person name="Hansen A.P."/>
            <person name="Saus E."/>
            <person name="Boekhout T."/>
            <person name="Lass-Florl C."/>
            <person name="Gabaldon T."/>
        </authorList>
    </citation>
    <scope>NUCLEOTIDE SEQUENCE [LARGE SCALE GENOMIC DNA]</scope>
    <source>
        <strain evidence="4 5">CBS 180</strain>
    </source>
</reference>
<dbReference type="GO" id="GO:0030488">
    <property type="term" value="P:tRNA methylation"/>
    <property type="evidence" value="ECO:0007669"/>
    <property type="project" value="InterPro"/>
</dbReference>
<dbReference type="STRING" id="52247.A0A4T0X6C1"/>
<keyword evidence="2" id="KW-0808">Transferase</keyword>
<dbReference type="PANTHER" id="PTHR12029:SF11">
    <property type="entry name" value="METHYLTRANSFERASE TARBP1-RELATED"/>
    <property type="match status" value="1"/>
</dbReference>
<organism evidence="4 5">
    <name type="scientific">Pichia inconspicua</name>
    <dbReference type="NCBI Taxonomy" id="52247"/>
    <lineage>
        <taxon>Eukaryota</taxon>
        <taxon>Fungi</taxon>
        <taxon>Dikarya</taxon>
        <taxon>Ascomycota</taxon>
        <taxon>Saccharomycotina</taxon>
        <taxon>Pichiomycetes</taxon>
        <taxon>Pichiales</taxon>
        <taxon>Pichiaceae</taxon>
        <taxon>Pichia</taxon>
    </lineage>
</organism>
<dbReference type="InterPro" id="IPR001537">
    <property type="entry name" value="SpoU_MeTrfase"/>
</dbReference>
<evidence type="ECO:0000313" key="4">
    <source>
        <dbReference type="EMBL" id="TID30552.1"/>
    </source>
</evidence>
<dbReference type="InterPro" id="IPR029028">
    <property type="entry name" value="Alpha/beta_knot_MTases"/>
</dbReference>
<dbReference type="InterPro" id="IPR044748">
    <property type="entry name" value="Trm3/TARBP1_C"/>
</dbReference>
<gene>
    <name evidence="4" type="ORF">CANINC_000907</name>
</gene>
<evidence type="ECO:0000256" key="2">
    <source>
        <dbReference type="ARBA" id="ARBA00022679"/>
    </source>
</evidence>
<feature type="domain" description="tRNA/rRNA methyltransferase SpoU type" evidence="3">
    <location>
        <begin position="1295"/>
        <end position="1437"/>
    </location>
</feature>
<evidence type="ECO:0000256" key="1">
    <source>
        <dbReference type="ARBA" id="ARBA00022603"/>
    </source>
</evidence>
<dbReference type="PANTHER" id="PTHR12029">
    <property type="entry name" value="RNA METHYLTRANSFERASE"/>
    <property type="match status" value="1"/>
</dbReference>
<sequence length="1445" mass="165726">MSSSVSVVLGHLNSQQQESIVDDIEHQLQIDSQFERHEVLIKTFCEILASSPEFCPKYEDFAYNYCIKRLQTDDPEPIFNNIFQISAQFESLPNNLLGYVKEKMNVYLAANPMLFNKQLVESSSISIFSNETEELSNLQVLNLLKFAEWYIIHNEDIGSSFSDVKFDQLCFIFLTHEEQRISKQSLRILKWRMPSICQTLETRRFFWRVIYLLEQSTQSSEITYGYILWLRFFGFYKPDVLKENKEFQSVVSKEQYWYFLRDGLISLSHEHKKYALTLIQFSIQSLHTNLVTPIINWDIEHENQYIESWKRFCTLYEILGIDAAMNQAQAATNDLMKIFAPNSTIPVAFSLTILSVGFKASMDRVKNFALSLAFNLPKESLSLFKNDFTFISNVFLPFIMKSSHFRVEQTVAGNYYCEFGEKIREFICNCIDSLETPDDVSQLVSSIFDSLSKNRLTFGIARIYIAWGTLQGLQKKGKSLDDFVLKKLLPLFETDAEGLILKTALHTIHLRLLLHLNPEKNKIESIISAIDYFIKFNGYKLYVDNEEFFLDFFTTFFNYSDIFEMISRDDQKATVGEFSIATSLLLSNKMDVAHIAPRILSHPSCAEILVDMASSGLDFSAVWTNDLVISRIELIVREMIAGSRNLSISVYSSSAKLYQIESLFSEEFWATVNLKPLFHSVAYALNEVDNLSESLFFIAQFEFLTRCVPKCIYTYGFDVTFDDLAGLSETALKKISKGSDKNFYKAKDHLNSLILKNVIQLLKVTEFNELFRSKLLSFSEISVSISEYHSHKANVEMLSAFLDSCFGDHQLTDDEAQRIVAILKNIWNELMRDRLVLSQRDLHQAFIKLTLNAKLVVKTVENEALANSMFTILDELIQNSSGRKGLMPHLMRAISAYQVETSHFFEETLWIARLLVKAAFLFQSELNIFQLDCIVSQEFDDNLSITGKPLYNLVYGDPEISYRVTLFAIVGAIRTHKFAVEIWNYIFENENVFHFMAPKKRTDREAQWKRLNFLSLFVATCDVLETPELIHFVQKYLAPRLLKEASPLCRTYIEWLISLTIIRAPDFQKFVLDIFEDGIKSQQPLVVVTFERISMLVSLQLSLREQAEFLSKFVADIVVPLSTSNRSLNRHFSTSMACFVHKYTCEKKLELPPAVAEILTNIYEVSGSTDDDGTYRVGDAILWDIKADINLVCLTGGILLKTCDREVDALYEKDFNQYLNASQKAILRVPIGIDEKDKWIAGERKKEVRVDTYYVEAENENQESSLLQTKSGVWSTVMDLEEDSRAAAQVKRSPLIVVASLVDKAPNLGGICRLCDVLGAGWMTVHDINVKNDPEFKTVAVTADRWMPLLEVKMEDIIDFMKMKKKEGYTLIGLEQTDKSIELNNNLKFPEKSLILLGKEKEGIPGDLLAELDFCVIIKQVGIVRSMNIQTATAVIVHAYSTQHC</sequence>
<dbReference type="Proteomes" id="UP000307173">
    <property type="component" value="Unassembled WGS sequence"/>
</dbReference>
<dbReference type="Pfam" id="PF00588">
    <property type="entry name" value="SpoU_methylase"/>
    <property type="match status" value="1"/>
</dbReference>
<dbReference type="Gene3D" id="3.40.1280.10">
    <property type="match status" value="1"/>
</dbReference>